<evidence type="ECO:0000256" key="3">
    <source>
        <dbReference type="ARBA" id="ARBA00022519"/>
    </source>
</evidence>
<keyword evidence="3" id="KW-0997">Cell inner membrane</keyword>
<keyword evidence="6 7" id="KW-0012">Acyltransferase</keyword>
<evidence type="ECO:0000256" key="4">
    <source>
        <dbReference type="ARBA" id="ARBA00022679"/>
    </source>
</evidence>
<reference evidence="7" key="1">
    <citation type="submission" date="2016-10" db="EMBL/GenBank/DDBJ databases">
        <authorList>
            <person name="de Groot N.N."/>
        </authorList>
    </citation>
    <scope>NUCLEOTIDE SEQUENCE</scope>
</reference>
<keyword evidence="4 7" id="KW-0808">Transferase</keyword>
<dbReference type="GO" id="GO:0008610">
    <property type="term" value="P:lipid biosynthetic process"/>
    <property type="evidence" value="ECO:0007669"/>
    <property type="project" value="UniProtKB-ARBA"/>
</dbReference>
<dbReference type="Pfam" id="PF03279">
    <property type="entry name" value="Lip_A_acyltrans"/>
    <property type="match status" value="1"/>
</dbReference>
<evidence type="ECO:0000313" key="7">
    <source>
        <dbReference type="EMBL" id="SFV58348.1"/>
    </source>
</evidence>
<protein>
    <submittedName>
        <fullName evidence="7">Lipid A biosynthesis lauroyl acyltransferase</fullName>
        <ecNumber evidence="7">2.3.1.-</ecNumber>
    </submittedName>
</protein>
<organism evidence="7">
    <name type="scientific">hydrothermal vent metagenome</name>
    <dbReference type="NCBI Taxonomy" id="652676"/>
    <lineage>
        <taxon>unclassified sequences</taxon>
        <taxon>metagenomes</taxon>
        <taxon>ecological metagenomes</taxon>
    </lineage>
</organism>
<evidence type="ECO:0000256" key="1">
    <source>
        <dbReference type="ARBA" id="ARBA00004533"/>
    </source>
</evidence>
<dbReference type="InterPro" id="IPR004960">
    <property type="entry name" value="LipA_acyltrans"/>
</dbReference>
<comment type="subcellular location">
    <subcellularLocation>
        <location evidence="1">Cell inner membrane</location>
    </subcellularLocation>
</comment>
<dbReference type="GO" id="GO:0005886">
    <property type="term" value="C:plasma membrane"/>
    <property type="evidence" value="ECO:0007669"/>
    <property type="project" value="UniProtKB-SubCell"/>
</dbReference>
<name>A0A1W1BXM1_9ZZZZ</name>
<dbReference type="GO" id="GO:1901137">
    <property type="term" value="P:carbohydrate derivative biosynthetic process"/>
    <property type="evidence" value="ECO:0007669"/>
    <property type="project" value="UniProtKB-ARBA"/>
</dbReference>
<evidence type="ECO:0000256" key="5">
    <source>
        <dbReference type="ARBA" id="ARBA00023136"/>
    </source>
</evidence>
<dbReference type="GO" id="GO:0016746">
    <property type="term" value="F:acyltransferase activity"/>
    <property type="evidence" value="ECO:0007669"/>
    <property type="project" value="UniProtKB-KW"/>
</dbReference>
<proteinExistence type="predicted"/>
<dbReference type="EMBL" id="FPHG01000035">
    <property type="protein sequence ID" value="SFV58348.1"/>
    <property type="molecule type" value="Genomic_DNA"/>
</dbReference>
<dbReference type="NCBIfam" id="NF006270">
    <property type="entry name" value="PRK08419.1"/>
    <property type="match status" value="1"/>
</dbReference>
<keyword evidence="2" id="KW-1003">Cell membrane</keyword>
<dbReference type="EC" id="2.3.1.-" evidence="7"/>
<sequence length="271" mass="31261">MKMISSIAYNIGKKHNRIINRNLDLAFNNKLSQKEKDIIGKSAYINLLDTVFGIIRRDRMSRESVIQNISFEGSEIIEEAIKSDKEIIFVTGHLGNWELLSQALAIKFNITLVGIGRKLDSDIMDSVLKENRERFNVEMVYKKGAMKGSIKALKNKKAVGILIDQSLPLGQGIEVTFFNNRVTHTTLASTLSRRYEVDLIPVFISTDNYIDYSAKIYNPIPYIKTNNQEDDILKITQAQSDVMQVAIERSPKEWFWQHKRWKVFLPEIYKK</sequence>
<accession>A0A1W1BXM1</accession>
<dbReference type="AlphaFoldDB" id="A0A1W1BXM1"/>
<dbReference type="PANTHER" id="PTHR30606:SF9">
    <property type="entry name" value="LIPID A BIOSYNTHESIS LAUROYLTRANSFERASE"/>
    <property type="match status" value="1"/>
</dbReference>
<evidence type="ECO:0000256" key="6">
    <source>
        <dbReference type="ARBA" id="ARBA00023315"/>
    </source>
</evidence>
<dbReference type="CDD" id="cd07984">
    <property type="entry name" value="LPLAT_LABLAT-like"/>
    <property type="match status" value="1"/>
</dbReference>
<gene>
    <name evidence="7" type="ORF">MNB_SV-9-763</name>
</gene>
<keyword evidence="5" id="KW-0472">Membrane</keyword>
<dbReference type="PANTHER" id="PTHR30606">
    <property type="entry name" value="LIPID A BIOSYNTHESIS LAUROYL ACYLTRANSFERASE"/>
    <property type="match status" value="1"/>
</dbReference>
<evidence type="ECO:0000256" key="2">
    <source>
        <dbReference type="ARBA" id="ARBA00022475"/>
    </source>
</evidence>